<evidence type="ECO:0000256" key="1">
    <source>
        <dbReference type="ARBA" id="ARBA00004173"/>
    </source>
</evidence>
<dbReference type="Gene3D" id="3.40.50.720">
    <property type="entry name" value="NAD(P)-binding Rossmann-like Domain"/>
    <property type="match status" value="1"/>
</dbReference>
<comment type="catalytic activity">
    <reaction evidence="6">
        <text>L-glutamate + NAD(+) + H2O = 2-oxoglutarate + NH4(+) + NADH + H(+)</text>
        <dbReference type="Rhea" id="RHEA:15133"/>
        <dbReference type="ChEBI" id="CHEBI:15377"/>
        <dbReference type="ChEBI" id="CHEBI:15378"/>
        <dbReference type="ChEBI" id="CHEBI:16810"/>
        <dbReference type="ChEBI" id="CHEBI:28938"/>
        <dbReference type="ChEBI" id="CHEBI:29985"/>
        <dbReference type="ChEBI" id="CHEBI:57540"/>
        <dbReference type="ChEBI" id="CHEBI:57945"/>
        <dbReference type="EC" id="1.4.1.3"/>
    </reaction>
</comment>
<dbReference type="PRINTS" id="PR00082">
    <property type="entry name" value="GLFDHDRGNASE"/>
</dbReference>
<evidence type="ECO:0000256" key="6">
    <source>
        <dbReference type="ARBA" id="ARBA00047867"/>
    </source>
</evidence>
<dbReference type="Pfam" id="PF02812">
    <property type="entry name" value="ELFV_dehydrog_N"/>
    <property type="match status" value="2"/>
</dbReference>
<evidence type="ECO:0000256" key="4">
    <source>
        <dbReference type="ARBA" id="ARBA00023002"/>
    </source>
</evidence>
<dbReference type="InterPro" id="IPR006096">
    <property type="entry name" value="Glu/Leu/Phe/Val/Trp_DH_C"/>
</dbReference>
<evidence type="ECO:0000256" key="8">
    <source>
        <dbReference type="RuleBase" id="RU004417"/>
    </source>
</evidence>
<evidence type="ECO:0000256" key="5">
    <source>
        <dbReference type="ARBA" id="ARBA00023128"/>
    </source>
</evidence>
<dbReference type="SUPFAM" id="SSF51735">
    <property type="entry name" value="NAD(P)-binding Rossmann-fold domains"/>
    <property type="match status" value="1"/>
</dbReference>
<evidence type="ECO:0000256" key="3">
    <source>
        <dbReference type="ARBA" id="ARBA00012889"/>
    </source>
</evidence>
<comment type="catalytic activity">
    <reaction evidence="7">
        <text>L-glutamate + NADP(+) + H2O = 2-oxoglutarate + NH4(+) + NADPH + H(+)</text>
        <dbReference type="Rhea" id="RHEA:11612"/>
        <dbReference type="ChEBI" id="CHEBI:15377"/>
        <dbReference type="ChEBI" id="CHEBI:15378"/>
        <dbReference type="ChEBI" id="CHEBI:16810"/>
        <dbReference type="ChEBI" id="CHEBI:28938"/>
        <dbReference type="ChEBI" id="CHEBI:29985"/>
        <dbReference type="ChEBI" id="CHEBI:57783"/>
        <dbReference type="ChEBI" id="CHEBI:58349"/>
        <dbReference type="EC" id="1.4.1.3"/>
    </reaction>
</comment>
<comment type="subcellular location">
    <subcellularLocation>
        <location evidence="1">Mitochondrion</location>
    </subcellularLocation>
</comment>
<dbReference type="EMBL" id="OC318527">
    <property type="protein sequence ID" value="CAD7402384.1"/>
    <property type="molecule type" value="Genomic_DNA"/>
</dbReference>
<dbReference type="AlphaFoldDB" id="A0A7R9CTV2"/>
<feature type="domain" description="Glutamate/phenylalanine/leucine/valine/L-tryptophan dehydrogenase C-terminal" evidence="9">
    <location>
        <begin position="303"/>
        <end position="593"/>
    </location>
</feature>
<gene>
    <name evidence="10" type="ORF">TCEB3V08_LOCUS6464</name>
</gene>
<dbReference type="Gene3D" id="3.40.50.10860">
    <property type="entry name" value="Leucine Dehydrogenase, chain A, domain 1"/>
    <property type="match status" value="1"/>
</dbReference>
<dbReference type="GO" id="GO:0006538">
    <property type="term" value="P:L-glutamate catabolic process"/>
    <property type="evidence" value="ECO:0007669"/>
    <property type="project" value="TreeGrafter"/>
</dbReference>
<reference evidence="10" key="1">
    <citation type="submission" date="2020-11" db="EMBL/GenBank/DDBJ databases">
        <authorList>
            <person name="Tran Van P."/>
        </authorList>
    </citation>
    <scope>NUCLEOTIDE SEQUENCE</scope>
</reference>
<dbReference type="SUPFAM" id="SSF53223">
    <property type="entry name" value="Aminoacid dehydrogenase-like, N-terminal domain"/>
    <property type="match status" value="2"/>
</dbReference>
<sequence>MIAWAQVARTPRRTVNTSVLLARPVMVTCVLEILSSYNTPPDSSAPVLTERLYSAHRIPQYLIDASLSENPSVIDMVNFHYHRGCELLHDHLVEMLRKDHFLSDSERIRNVQDVLRLIQPCKNVLRVCFPVQLDSGRHEMFTGYRVQHGTHRAPCKGDQGTEQHGKHSLPSMSCECLPARYVTTPTGIKLAASIDVEDLKAMAALTSYKAACAAVPFGGAKSGLVVDTKRYNTHEIERIVRRFALELFRKGFAGPAVDIFSPCSSCGPREMAWIADTYAKTFGHKDVNARACVTGKPLNQGGIHGRHEAPSRGIYLGLDHFLHDKCYMGLIDVPPGWKNKTFILQGFTTVGYYVMLYFHYSGAKCIGVMEGEHCIYNTLGIIPKELRDYKNQNGSIVNFPKARQYEGKDLKNEKCDILVLTAGRNVVTSATAAKIQAKIVVEGSDASITPSAHQMLINHCVLVLPDIYINTGGLTMSYFEYVKNLNHMSFGRVSLKYERDATLEILRSVQESLERRFGRSGGPIVVTPNSTFRKQLEGASEQTIVDSALDYTLERMSFDLIKTAQRYNLGLDLKAAAYINAIENIFQTYRESGLGY</sequence>
<dbReference type="GO" id="GO:0004352">
    <property type="term" value="F:glutamate dehydrogenase (NAD+) activity"/>
    <property type="evidence" value="ECO:0007669"/>
    <property type="project" value="TreeGrafter"/>
</dbReference>
<dbReference type="PANTHER" id="PTHR11606">
    <property type="entry name" value="GLUTAMATE DEHYDROGENASE"/>
    <property type="match status" value="1"/>
</dbReference>
<accession>A0A7R9CTV2</accession>
<evidence type="ECO:0000313" key="10">
    <source>
        <dbReference type="EMBL" id="CAD7402384.1"/>
    </source>
</evidence>
<comment type="similarity">
    <text evidence="2 8">Belongs to the Glu/Leu/Phe/Val dehydrogenases family.</text>
</comment>
<dbReference type="PANTHER" id="PTHR11606:SF13">
    <property type="entry name" value="GLUTAMATE DEHYDROGENASE 1, MITOCHONDRIAL"/>
    <property type="match status" value="1"/>
</dbReference>
<dbReference type="Gene3D" id="1.10.287.140">
    <property type="match status" value="1"/>
</dbReference>
<dbReference type="InterPro" id="IPR006095">
    <property type="entry name" value="Glu/Leu/Phe/Val/Trp_DH"/>
</dbReference>
<evidence type="ECO:0000259" key="9">
    <source>
        <dbReference type="SMART" id="SM00839"/>
    </source>
</evidence>
<dbReference type="SMART" id="SM00839">
    <property type="entry name" value="ELFV_dehydrog"/>
    <property type="match status" value="1"/>
</dbReference>
<dbReference type="FunFam" id="3.40.50.720:FF:000100">
    <property type="entry name" value="Glutamate dehydrogenase 1, mitochondrial"/>
    <property type="match status" value="1"/>
</dbReference>
<proteinExistence type="inferred from homology"/>
<evidence type="ECO:0000256" key="2">
    <source>
        <dbReference type="ARBA" id="ARBA00006382"/>
    </source>
</evidence>
<dbReference type="InterPro" id="IPR006097">
    <property type="entry name" value="Glu/Leu/Phe/Val/Trp_DH_dimer"/>
</dbReference>
<name>A0A7R9CTV2_TIMCR</name>
<protein>
    <recommendedName>
        <fullName evidence="3">glutamate dehydrogenase [NAD(P)(+)]</fullName>
        <ecNumber evidence="3">1.4.1.3</ecNumber>
    </recommendedName>
</protein>
<dbReference type="EC" id="1.4.1.3" evidence="3"/>
<dbReference type="InterPro" id="IPR046346">
    <property type="entry name" value="Aminoacid_DH-like_N_sf"/>
</dbReference>
<dbReference type="InterPro" id="IPR036291">
    <property type="entry name" value="NAD(P)-bd_dom_sf"/>
</dbReference>
<keyword evidence="4 8" id="KW-0560">Oxidoreductase</keyword>
<keyword evidence="5" id="KW-0496">Mitochondrion</keyword>
<organism evidence="10">
    <name type="scientific">Timema cristinae</name>
    <name type="common">Walking stick</name>
    <dbReference type="NCBI Taxonomy" id="61476"/>
    <lineage>
        <taxon>Eukaryota</taxon>
        <taxon>Metazoa</taxon>
        <taxon>Ecdysozoa</taxon>
        <taxon>Arthropoda</taxon>
        <taxon>Hexapoda</taxon>
        <taxon>Insecta</taxon>
        <taxon>Pterygota</taxon>
        <taxon>Neoptera</taxon>
        <taxon>Polyneoptera</taxon>
        <taxon>Phasmatodea</taxon>
        <taxon>Timematodea</taxon>
        <taxon>Timematoidea</taxon>
        <taxon>Timematidae</taxon>
        <taxon>Timema</taxon>
    </lineage>
</organism>
<evidence type="ECO:0000256" key="7">
    <source>
        <dbReference type="ARBA" id="ARBA00048577"/>
    </source>
</evidence>
<dbReference type="GO" id="GO:0005739">
    <property type="term" value="C:mitochondrion"/>
    <property type="evidence" value="ECO:0007669"/>
    <property type="project" value="UniProtKB-SubCell"/>
</dbReference>
<dbReference type="Pfam" id="PF00208">
    <property type="entry name" value="ELFV_dehydrog"/>
    <property type="match status" value="1"/>
</dbReference>